<evidence type="ECO:0008006" key="5">
    <source>
        <dbReference type="Google" id="ProtNLM"/>
    </source>
</evidence>
<feature type="repeat" description="PPR" evidence="2">
    <location>
        <begin position="235"/>
        <end position="269"/>
    </location>
</feature>
<dbReference type="GO" id="GO:0009451">
    <property type="term" value="P:RNA modification"/>
    <property type="evidence" value="ECO:0007669"/>
    <property type="project" value="InterPro"/>
</dbReference>
<proteinExistence type="predicted"/>
<dbReference type="FunFam" id="1.25.40.10:FF:001103">
    <property type="entry name" value="Glycerol-3-phosphate dehydrogenase [NAD(+)]"/>
    <property type="match status" value="1"/>
</dbReference>
<accession>A0AAP0RLG5</accession>
<dbReference type="FunFam" id="1.25.40.10:FF:000381">
    <property type="entry name" value="Pentatricopeptide repeat-containing protein"/>
    <property type="match status" value="1"/>
</dbReference>
<evidence type="ECO:0000256" key="1">
    <source>
        <dbReference type="ARBA" id="ARBA00022737"/>
    </source>
</evidence>
<reference evidence="3 4" key="1">
    <citation type="journal article" date="2024" name="Plant J.">
        <title>Genome sequences and population genomics reveal climatic adaptation and genomic divergence between two closely related sweetgum species.</title>
        <authorList>
            <person name="Xu W.Q."/>
            <person name="Ren C.Q."/>
            <person name="Zhang X.Y."/>
            <person name="Comes H.P."/>
            <person name="Liu X.H."/>
            <person name="Li Y.G."/>
            <person name="Kettle C.J."/>
            <person name="Jalonen R."/>
            <person name="Gaisberger H."/>
            <person name="Ma Y.Z."/>
            <person name="Qiu Y.X."/>
        </authorList>
    </citation>
    <scope>NUCLEOTIDE SEQUENCE [LARGE SCALE GENOMIC DNA]</scope>
    <source>
        <strain evidence="3">Hangzhou</strain>
    </source>
</reference>
<feature type="repeat" description="PPR" evidence="2">
    <location>
        <begin position="134"/>
        <end position="168"/>
    </location>
</feature>
<dbReference type="EMBL" id="JBBPBK010000008">
    <property type="protein sequence ID" value="KAK9279463.1"/>
    <property type="molecule type" value="Genomic_DNA"/>
</dbReference>
<name>A0AAP0RLG5_LIQFO</name>
<dbReference type="Pfam" id="PF13041">
    <property type="entry name" value="PPR_2"/>
    <property type="match status" value="2"/>
</dbReference>
<comment type="caution">
    <text evidence="3">The sequence shown here is derived from an EMBL/GenBank/DDBJ whole genome shotgun (WGS) entry which is preliminary data.</text>
</comment>
<dbReference type="Gene3D" id="1.25.40.10">
    <property type="entry name" value="Tetratricopeptide repeat domain"/>
    <property type="match status" value="2"/>
</dbReference>
<dbReference type="InterPro" id="IPR011990">
    <property type="entry name" value="TPR-like_helical_dom_sf"/>
</dbReference>
<dbReference type="PROSITE" id="PS51375">
    <property type="entry name" value="PPR"/>
    <property type="match status" value="2"/>
</dbReference>
<dbReference type="PANTHER" id="PTHR24015">
    <property type="entry name" value="OS07G0578800 PROTEIN-RELATED"/>
    <property type="match status" value="1"/>
</dbReference>
<keyword evidence="4" id="KW-1185">Reference proteome</keyword>
<evidence type="ECO:0000256" key="2">
    <source>
        <dbReference type="PROSITE-ProRule" id="PRU00708"/>
    </source>
</evidence>
<dbReference type="InterPro" id="IPR046960">
    <property type="entry name" value="PPR_At4g14850-like_plant"/>
</dbReference>
<evidence type="ECO:0000313" key="4">
    <source>
        <dbReference type="Proteomes" id="UP001415857"/>
    </source>
</evidence>
<keyword evidence="1" id="KW-0677">Repeat</keyword>
<organism evidence="3 4">
    <name type="scientific">Liquidambar formosana</name>
    <name type="common">Formosan gum</name>
    <dbReference type="NCBI Taxonomy" id="63359"/>
    <lineage>
        <taxon>Eukaryota</taxon>
        <taxon>Viridiplantae</taxon>
        <taxon>Streptophyta</taxon>
        <taxon>Embryophyta</taxon>
        <taxon>Tracheophyta</taxon>
        <taxon>Spermatophyta</taxon>
        <taxon>Magnoliopsida</taxon>
        <taxon>eudicotyledons</taxon>
        <taxon>Gunneridae</taxon>
        <taxon>Pentapetalae</taxon>
        <taxon>Saxifragales</taxon>
        <taxon>Altingiaceae</taxon>
        <taxon>Liquidambar</taxon>
    </lineage>
</organism>
<dbReference type="GO" id="GO:0003723">
    <property type="term" value="F:RNA binding"/>
    <property type="evidence" value="ECO:0007669"/>
    <property type="project" value="InterPro"/>
</dbReference>
<protein>
    <recommendedName>
        <fullName evidence="5">Pentatricopeptide repeat-containing protein</fullName>
    </recommendedName>
</protein>
<dbReference type="InterPro" id="IPR002885">
    <property type="entry name" value="PPR_rpt"/>
</dbReference>
<dbReference type="NCBIfam" id="TIGR00756">
    <property type="entry name" value="PPR"/>
    <property type="match status" value="2"/>
</dbReference>
<dbReference type="AlphaFoldDB" id="A0AAP0RLG5"/>
<dbReference type="Proteomes" id="UP001415857">
    <property type="component" value="Unassembled WGS sequence"/>
</dbReference>
<sequence>MGKVRKGIEPLKLTNALPLFDGIPKPTNGSTIVFHFAERKISDFTENDTPSDIIQGQSCSSSASNVTDRHYIIKVLSFCSRVGSLEIGRRCHALITKTGLGGDKFISTSLIDMYAKCGEMENAGILFDKMARLDIASCNCLISGYARNGLLDQAFEFFMNIGSLGMRPNHYTYSIMLTVCRTLSAIQEGKQLHAHIVKLQYLSETAVGNALLTMYNKFGMVEEAEFLFESLAERNLISWTAIITGFYQHGAFDKALRHFHLMIKSGIKPNEYTFTIVLVSCGSMKDLVNGRNSSCSGH</sequence>
<evidence type="ECO:0000313" key="3">
    <source>
        <dbReference type="EMBL" id="KAK9279463.1"/>
    </source>
</evidence>
<gene>
    <name evidence="3" type="ORF">L1049_013142</name>
</gene>